<comment type="caution">
    <text evidence="4">The sequence shown here is derived from an EMBL/GenBank/DDBJ whole genome shotgun (WGS) entry which is preliminary data.</text>
</comment>
<feature type="compositionally biased region" description="Low complexity" evidence="1">
    <location>
        <begin position="646"/>
        <end position="662"/>
    </location>
</feature>
<accession>A0A9Q5HWR9</accession>
<dbReference type="EMBL" id="LNZH02000192">
    <property type="protein sequence ID" value="OCB87399.1"/>
    <property type="molecule type" value="Genomic_DNA"/>
</dbReference>
<gene>
    <name evidence="4" type="ORF">A7U60_g5539</name>
</gene>
<feature type="region of interest" description="Disordered" evidence="1">
    <location>
        <begin position="479"/>
        <end position="521"/>
    </location>
</feature>
<keyword evidence="2" id="KW-0812">Transmembrane</keyword>
<feature type="compositionally biased region" description="Low complexity" evidence="1">
    <location>
        <begin position="741"/>
        <end position="752"/>
    </location>
</feature>
<evidence type="ECO:0000256" key="3">
    <source>
        <dbReference type="SAM" id="SignalP"/>
    </source>
</evidence>
<protein>
    <recommendedName>
        <fullName evidence="6">Transmembrane protein</fullName>
    </recommendedName>
</protein>
<evidence type="ECO:0000313" key="5">
    <source>
        <dbReference type="Proteomes" id="UP000757232"/>
    </source>
</evidence>
<feature type="transmembrane region" description="Helical" evidence="2">
    <location>
        <begin position="161"/>
        <end position="182"/>
    </location>
</feature>
<dbReference type="OrthoDB" id="2576311at2759"/>
<feature type="compositionally biased region" description="Polar residues" evidence="1">
    <location>
        <begin position="205"/>
        <end position="227"/>
    </location>
</feature>
<sequence>MPSRHRRRNIPVLAVVVALAMPIEMARADQMENDSGESPCTVAHFLLQQCATPDSELAILPLNGSVTSYGNPLEGRWCTCNTVVYNLMSACAVCQDGLPIDFMTWTKGCAGVSHEYPEDTIARTHIIPRWAYVNVTKQGIFNRAAAEEATDENKGWSATQIALPIIIGVAVALLAIILFYIYRRRLKRRYDPIGVTYPPRPTHAFQDSRSYSHQSIPQSVQPSHQQTASASSLGLHSLLGGRNSPAPTRKKSTATVAWERARMDAPRKFGGLLPDRRKVHERTRGADWSIDADPVDPVNEYNDPWHSKVGSSSSSGSGGSRELHSKEASGDTQRSKATTSPSHSSRTRPTGHERSESQLGLLSDGSPDQFQPIQDSPGMIRGRPANAFVQGIVNGLSGIGDAIRLGKRPRPMAVVSSPPRRGFKVDDVDSASPTVPRDPRGSRYESFVFVEAGPNTTVNAIPSGTRTSFNLGVNEQVALSQNSSQSGSSGSGTRSDGIVDNQPSVSGNGNGDTAGDGKEERRRNSVLLISRSPGQDFNSTIVSPITDETAGFGTFSASSESENWPPAPALPDASIVSLPAFSFARRTASSTPPTPPPTSQTYRSTNSPSHSAPGTPRPPSRILIPQGNGNSQLIVPPAVRAAGGYTQPTQPAPSAALSPQPVTSTASLTSTALLPNTRLFSGTIAESVVAEPPSAVSYTSAAPATTPSAEGARYGSEHSSDAYTVPNPFIFDERRGGSVGAARALRIASPPRSRSRAEVIE</sequence>
<keyword evidence="2" id="KW-0472">Membrane</keyword>
<proteinExistence type="predicted"/>
<feature type="compositionally biased region" description="Low complexity" evidence="1">
    <location>
        <begin position="480"/>
        <end position="492"/>
    </location>
</feature>
<feature type="region of interest" description="Disordered" evidence="1">
    <location>
        <begin position="586"/>
        <end position="662"/>
    </location>
</feature>
<feature type="region of interest" description="Disordered" evidence="1">
    <location>
        <begin position="552"/>
        <end position="571"/>
    </location>
</feature>
<dbReference type="Proteomes" id="UP000757232">
    <property type="component" value="Unassembled WGS sequence"/>
</dbReference>
<organism evidence="4 5">
    <name type="scientific">Sanghuangporus baumii</name>
    <name type="common">Phellinus baumii</name>
    <dbReference type="NCBI Taxonomy" id="108892"/>
    <lineage>
        <taxon>Eukaryota</taxon>
        <taxon>Fungi</taxon>
        <taxon>Dikarya</taxon>
        <taxon>Basidiomycota</taxon>
        <taxon>Agaricomycotina</taxon>
        <taxon>Agaricomycetes</taxon>
        <taxon>Hymenochaetales</taxon>
        <taxon>Hymenochaetaceae</taxon>
        <taxon>Sanghuangporus</taxon>
    </lineage>
</organism>
<feature type="region of interest" description="Disordered" evidence="1">
    <location>
        <begin position="197"/>
        <end position="259"/>
    </location>
</feature>
<feature type="region of interest" description="Disordered" evidence="1">
    <location>
        <begin position="288"/>
        <end position="382"/>
    </location>
</feature>
<evidence type="ECO:0000313" key="4">
    <source>
        <dbReference type="EMBL" id="OCB87399.1"/>
    </source>
</evidence>
<feature type="compositionally biased region" description="Low complexity" evidence="1">
    <location>
        <begin position="692"/>
        <end position="709"/>
    </location>
</feature>
<evidence type="ECO:0008006" key="6">
    <source>
        <dbReference type="Google" id="ProtNLM"/>
    </source>
</evidence>
<reference evidence="4" key="1">
    <citation type="submission" date="2016-06" db="EMBL/GenBank/DDBJ databases">
        <title>Draft Genome sequence of the fungus Inonotus baumii.</title>
        <authorList>
            <person name="Zhu H."/>
            <person name="Lin W."/>
        </authorList>
    </citation>
    <scope>NUCLEOTIDE SEQUENCE</scope>
    <source>
        <strain evidence="4">821</strain>
    </source>
</reference>
<evidence type="ECO:0000256" key="2">
    <source>
        <dbReference type="SAM" id="Phobius"/>
    </source>
</evidence>
<keyword evidence="2" id="KW-1133">Transmembrane helix</keyword>
<keyword evidence="5" id="KW-1185">Reference proteome</keyword>
<evidence type="ECO:0000256" key="1">
    <source>
        <dbReference type="SAM" id="MobiDB-lite"/>
    </source>
</evidence>
<dbReference type="AlphaFoldDB" id="A0A9Q5HWR9"/>
<name>A0A9Q5HWR9_SANBA</name>
<feature type="region of interest" description="Disordered" evidence="1">
    <location>
        <begin position="692"/>
        <end position="761"/>
    </location>
</feature>
<feature type="region of interest" description="Disordered" evidence="1">
    <location>
        <begin position="411"/>
        <end position="441"/>
    </location>
</feature>
<feature type="compositionally biased region" description="Low complexity" evidence="1">
    <location>
        <begin position="228"/>
        <end position="241"/>
    </location>
</feature>
<keyword evidence="3" id="KW-0732">Signal</keyword>
<feature type="compositionally biased region" description="Low complexity" evidence="1">
    <location>
        <begin position="338"/>
        <end position="348"/>
    </location>
</feature>
<feature type="chain" id="PRO_5040114737" description="Transmembrane protein" evidence="3">
    <location>
        <begin position="29"/>
        <end position="761"/>
    </location>
</feature>
<feature type="signal peptide" evidence="3">
    <location>
        <begin position="1"/>
        <end position="28"/>
    </location>
</feature>